<keyword evidence="3" id="KW-0210">Decarboxylase</keyword>
<dbReference type="InterPro" id="IPR021115">
    <property type="entry name" value="Pyridoxal-P_BS"/>
</dbReference>
<organism evidence="8 9">
    <name type="scientific">Adineta steineri</name>
    <dbReference type="NCBI Taxonomy" id="433720"/>
    <lineage>
        <taxon>Eukaryota</taxon>
        <taxon>Metazoa</taxon>
        <taxon>Spiralia</taxon>
        <taxon>Gnathifera</taxon>
        <taxon>Rotifera</taxon>
        <taxon>Eurotatoria</taxon>
        <taxon>Bdelloidea</taxon>
        <taxon>Adinetida</taxon>
        <taxon>Adinetidae</taxon>
        <taxon>Adineta</taxon>
    </lineage>
</organism>
<accession>A0A814P4W4</accession>
<reference evidence="8" key="1">
    <citation type="submission" date="2021-02" db="EMBL/GenBank/DDBJ databases">
        <authorList>
            <person name="Nowell W R."/>
        </authorList>
    </citation>
    <scope>NUCLEOTIDE SEQUENCE</scope>
</reference>
<dbReference type="PROSITE" id="PS00392">
    <property type="entry name" value="DDC_GAD_HDC_YDC"/>
    <property type="match status" value="1"/>
</dbReference>
<dbReference type="PRINTS" id="PR00800">
    <property type="entry name" value="YHDCRBOXLASE"/>
</dbReference>
<proteinExistence type="inferred from homology"/>
<dbReference type="PANTHER" id="PTHR11999:SF70">
    <property type="entry name" value="MIP05841P"/>
    <property type="match status" value="1"/>
</dbReference>
<sequence length="567" mass="63504">MTQIDQITTYNTFEQTLNQVTWPMNLFSDESHDQMFDQQNSIVFPHLYRIPHINEVTSVYDNINTSVTPTQDVSSMSASLDPTDWSAARAEAHKMLDVSLDFLENARDRPAWVPIPTDVRHRLLHENLPEHGKPITEVCKDIVGDVLPYSGGNTHPRFWGWVHGSGTVGGVIAEMMTASMNSNVGLCSHSGVLIERQVIEWMRQLFEFPSETAGGLIVSGTSMAAVICLAVARYNALNKVRQEGLVKLSVQLVAYASTQTHVCIVKALELLGLGTQALRLVPVDDQYRMNIQALKNMIEEDRQQGLIPFCIVGNAGTVSTGAFDNLSELATVAKENNIWFHVDGAFGSFVALDPTRRHLIHGLSEADSLAFDFHKWLHVPYAAGCVLLRQISTLHATFSSPRNYLVSTRRGFASDNPWFCEMGIELSRPCRALKVWFTIKEHGIVRLGQSIAANCNQANYLANLLSKYDFIRVFTPISLNIVNFRLEPHELNDANPETIDIFNDELVNDLQEQGIAIPSTSRLNDRLHIRICITNHRSTLADFDLFVNAVIHLCQTRIASRNNRIDI</sequence>
<evidence type="ECO:0000313" key="9">
    <source>
        <dbReference type="Proteomes" id="UP000663891"/>
    </source>
</evidence>
<dbReference type="Gene3D" id="3.40.640.10">
    <property type="entry name" value="Type I PLP-dependent aspartate aminotransferase-like (Major domain)"/>
    <property type="match status" value="1"/>
</dbReference>
<dbReference type="OrthoDB" id="392571at2759"/>
<evidence type="ECO:0000256" key="6">
    <source>
        <dbReference type="PIRSR" id="PIRSR602129-50"/>
    </source>
</evidence>
<dbReference type="AlphaFoldDB" id="A0A814P4W4"/>
<comment type="cofactor">
    <cofactor evidence="1 6 7">
        <name>pyridoxal 5'-phosphate</name>
        <dbReference type="ChEBI" id="CHEBI:597326"/>
    </cofactor>
</comment>
<keyword evidence="5 7" id="KW-0456">Lyase</keyword>
<dbReference type="GO" id="GO:0019752">
    <property type="term" value="P:carboxylic acid metabolic process"/>
    <property type="evidence" value="ECO:0007669"/>
    <property type="project" value="InterPro"/>
</dbReference>
<dbReference type="PANTHER" id="PTHR11999">
    <property type="entry name" value="GROUP II PYRIDOXAL-5-PHOSPHATE DECARBOXYLASE"/>
    <property type="match status" value="1"/>
</dbReference>
<dbReference type="InterPro" id="IPR015422">
    <property type="entry name" value="PyrdxlP-dep_Trfase_small"/>
</dbReference>
<dbReference type="InterPro" id="IPR015424">
    <property type="entry name" value="PyrdxlP-dep_Trfase"/>
</dbReference>
<comment type="caution">
    <text evidence="8">The sequence shown here is derived from an EMBL/GenBank/DDBJ whole genome shotgun (WGS) entry which is preliminary data.</text>
</comment>
<evidence type="ECO:0000256" key="3">
    <source>
        <dbReference type="ARBA" id="ARBA00022793"/>
    </source>
</evidence>
<evidence type="ECO:0000256" key="5">
    <source>
        <dbReference type="ARBA" id="ARBA00023239"/>
    </source>
</evidence>
<evidence type="ECO:0000256" key="7">
    <source>
        <dbReference type="RuleBase" id="RU000382"/>
    </source>
</evidence>
<evidence type="ECO:0000256" key="4">
    <source>
        <dbReference type="ARBA" id="ARBA00022898"/>
    </source>
</evidence>
<comment type="similarity">
    <text evidence="2 7">Belongs to the group II decarboxylase family.</text>
</comment>
<gene>
    <name evidence="8" type="ORF">VCS650_LOCUS20183</name>
</gene>
<dbReference type="Proteomes" id="UP000663891">
    <property type="component" value="Unassembled WGS sequence"/>
</dbReference>
<dbReference type="GO" id="GO:0016831">
    <property type="term" value="F:carboxy-lyase activity"/>
    <property type="evidence" value="ECO:0007669"/>
    <property type="project" value="UniProtKB-KW"/>
</dbReference>
<dbReference type="GO" id="GO:0006520">
    <property type="term" value="P:amino acid metabolic process"/>
    <property type="evidence" value="ECO:0007669"/>
    <property type="project" value="InterPro"/>
</dbReference>
<dbReference type="Pfam" id="PF00282">
    <property type="entry name" value="Pyridoxal_deC"/>
    <property type="match status" value="1"/>
</dbReference>
<name>A0A814P4W4_9BILA</name>
<dbReference type="InterPro" id="IPR002129">
    <property type="entry name" value="PyrdxlP-dep_de-COase"/>
</dbReference>
<dbReference type="Gene3D" id="3.90.1150.10">
    <property type="entry name" value="Aspartate Aminotransferase, domain 1"/>
    <property type="match status" value="1"/>
</dbReference>
<dbReference type="SUPFAM" id="SSF53383">
    <property type="entry name" value="PLP-dependent transferases"/>
    <property type="match status" value="1"/>
</dbReference>
<evidence type="ECO:0000256" key="1">
    <source>
        <dbReference type="ARBA" id="ARBA00001933"/>
    </source>
</evidence>
<feature type="modified residue" description="N6-(pyridoxal phosphate)lysine" evidence="6">
    <location>
        <position position="375"/>
    </location>
</feature>
<keyword evidence="4 6" id="KW-0663">Pyridoxal phosphate</keyword>
<dbReference type="InterPro" id="IPR010977">
    <property type="entry name" value="Aromatic_deC"/>
</dbReference>
<evidence type="ECO:0000313" key="8">
    <source>
        <dbReference type="EMBL" id="CAF1102565.1"/>
    </source>
</evidence>
<dbReference type="GO" id="GO:0030170">
    <property type="term" value="F:pyridoxal phosphate binding"/>
    <property type="evidence" value="ECO:0007669"/>
    <property type="project" value="InterPro"/>
</dbReference>
<dbReference type="InterPro" id="IPR015421">
    <property type="entry name" value="PyrdxlP-dep_Trfase_major"/>
</dbReference>
<dbReference type="Gene3D" id="1.20.1340.10">
    <property type="entry name" value="dopa decarboxylase, N-terminal domain"/>
    <property type="match status" value="1"/>
</dbReference>
<protein>
    <submittedName>
        <fullName evidence="8">Uncharacterized protein</fullName>
    </submittedName>
</protein>
<evidence type="ECO:0000256" key="2">
    <source>
        <dbReference type="ARBA" id="ARBA00009533"/>
    </source>
</evidence>
<dbReference type="EMBL" id="CAJNON010000207">
    <property type="protein sequence ID" value="CAF1102565.1"/>
    <property type="molecule type" value="Genomic_DNA"/>
</dbReference>